<feature type="compositionally biased region" description="Polar residues" evidence="1">
    <location>
        <begin position="103"/>
        <end position="112"/>
    </location>
</feature>
<accession>A0A4Y2FF95</accession>
<name>A0A4Y2FF95_ARAVE</name>
<gene>
    <name evidence="2" type="ORF">AVEN_271053_1</name>
</gene>
<dbReference type="Proteomes" id="UP000499080">
    <property type="component" value="Unassembled WGS sequence"/>
</dbReference>
<keyword evidence="3" id="KW-1185">Reference proteome</keyword>
<reference evidence="2 3" key="1">
    <citation type="journal article" date="2019" name="Sci. Rep.">
        <title>Orb-weaving spider Araneus ventricosus genome elucidates the spidroin gene catalogue.</title>
        <authorList>
            <person name="Kono N."/>
            <person name="Nakamura H."/>
            <person name="Ohtoshi R."/>
            <person name="Moran D.A.P."/>
            <person name="Shinohara A."/>
            <person name="Yoshida Y."/>
            <person name="Fujiwara M."/>
            <person name="Mori M."/>
            <person name="Tomita M."/>
            <person name="Arakawa K."/>
        </authorList>
    </citation>
    <scope>NUCLEOTIDE SEQUENCE [LARGE SCALE GENOMIC DNA]</scope>
</reference>
<evidence type="ECO:0000313" key="2">
    <source>
        <dbReference type="EMBL" id="GBM38939.1"/>
    </source>
</evidence>
<feature type="region of interest" description="Disordered" evidence="1">
    <location>
        <begin position="82"/>
        <end position="112"/>
    </location>
</feature>
<sequence length="112" mass="13101">MKTAGFLQEMYSLFKGFMQAVRSPHALKFPQEETSHKPFLGLEEKEPRCLSTVIKLQTTSRNRRQKTPHRVGHLRHRQRTLKVPTLGQWSEEKESEASGWKLRSTTRQIPET</sequence>
<organism evidence="2 3">
    <name type="scientific">Araneus ventricosus</name>
    <name type="common">Orbweaver spider</name>
    <name type="synonym">Epeira ventricosa</name>
    <dbReference type="NCBI Taxonomy" id="182803"/>
    <lineage>
        <taxon>Eukaryota</taxon>
        <taxon>Metazoa</taxon>
        <taxon>Ecdysozoa</taxon>
        <taxon>Arthropoda</taxon>
        <taxon>Chelicerata</taxon>
        <taxon>Arachnida</taxon>
        <taxon>Araneae</taxon>
        <taxon>Araneomorphae</taxon>
        <taxon>Entelegynae</taxon>
        <taxon>Araneoidea</taxon>
        <taxon>Araneidae</taxon>
        <taxon>Araneus</taxon>
    </lineage>
</organism>
<dbReference type="AlphaFoldDB" id="A0A4Y2FF95"/>
<comment type="caution">
    <text evidence="2">The sequence shown here is derived from an EMBL/GenBank/DDBJ whole genome shotgun (WGS) entry which is preliminary data.</text>
</comment>
<proteinExistence type="predicted"/>
<evidence type="ECO:0000313" key="3">
    <source>
        <dbReference type="Proteomes" id="UP000499080"/>
    </source>
</evidence>
<dbReference type="EMBL" id="BGPR01000881">
    <property type="protein sequence ID" value="GBM38939.1"/>
    <property type="molecule type" value="Genomic_DNA"/>
</dbReference>
<evidence type="ECO:0000256" key="1">
    <source>
        <dbReference type="SAM" id="MobiDB-lite"/>
    </source>
</evidence>
<protein>
    <submittedName>
        <fullName evidence="2">Uncharacterized protein</fullName>
    </submittedName>
</protein>